<dbReference type="InterPro" id="IPR037066">
    <property type="entry name" value="Plug_dom_sf"/>
</dbReference>
<feature type="domain" description="TonB-dependent receptor plug" evidence="15">
    <location>
        <begin position="112"/>
        <end position="219"/>
    </location>
</feature>
<evidence type="ECO:0000256" key="13">
    <source>
        <dbReference type="SAM" id="SignalP"/>
    </source>
</evidence>
<evidence type="ECO:0000259" key="15">
    <source>
        <dbReference type="Pfam" id="PF07715"/>
    </source>
</evidence>
<keyword evidence="13" id="KW-0732">Signal</keyword>
<feature type="chain" id="PRO_5046557812" evidence="13">
    <location>
        <begin position="21"/>
        <end position="761"/>
    </location>
</feature>
<keyword evidence="10 11" id="KW-0998">Cell outer membrane</keyword>
<dbReference type="PROSITE" id="PS52016">
    <property type="entry name" value="TONB_DEPENDENT_REC_3"/>
    <property type="match status" value="1"/>
</dbReference>
<keyword evidence="16" id="KW-0675">Receptor</keyword>
<keyword evidence="17" id="KW-1185">Reference proteome</keyword>
<organism evidence="16 17">
    <name type="scientific">Jejudonia soesokkakensis</name>
    <dbReference type="NCBI Taxonomy" id="1323432"/>
    <lineage>
        <taxon>Bacteria</taxon>
        <taxon>Pseudomonadati</taxon>
        <taxon>Bacteroidota</taxon>
        <taxon>Flavobacteriia</taxon>
        <taxon>Flavobacteriales</taxon>
        <taxon>Flavobacteriaceae</taxon>
        <taxon>Jejudonia</taxon>
    </lineage>
</organism>
<evidence type="ECO:0000313" key="16">
    <source>
        <dbReference type="EMBL" id="MFC7357388.1"/>
    </source>
</evidence>
<evidence type="ECO:0000256" key="1">
    <source>
        <dbReference type="ARBA" id="ARBA00004571"/>
    </source>
</evidence>
<dbReference type="Pfam" id="PF00593">
    <property type="entry name" value="TonB_dep_Rec_b-barrel"/>
    <property type="match status" value="1"/>
</dbReference>
<dbReference type="InterPro" id="IPR012910">
    <property type="entry name" value="Plug_dom"/>
</dbReference>
<evidence type="ECO:0000256" key="9">
    <source>
        <dbReference type="ARBA" id="ARBA00023136"/>
    </source>
</evidence>
<keyword evidence="6" id="KW-0408">Iron</keyword>
<accession>A0ABW2MUP2</accession>
<keyword evidence="8 12" id="KW-0798">TonB box</keyword>
<comment type="subcellular location">
    <subcellularLocation>
        <location evidence="1 11">Cell outer membrane</location>
        <topology evidence="1 11">Multi-pass membrane protein</topology>
    </subcellularLocation>
</comment>
<dbReference type="InterPro" id="IPR039426">
    <property type="entry name" value="TonB-dep_rcpt-like"/>
</dbReference>
<evidence type="ECO:0000256" key="5">
    <source>
        <dbReference type="ARBA" id="ARBA00022692"/>
    </source>
</evidence>
<dbReference type="Gene3D" id="2.170.130.10">
    <property type="entry name" value="TonB-dependent receptor, plug domain"/>
    <property type="match status" value="1"/>
</dbReference>
<keyword evidence="4" id="KW-0410">Iron transport</keyword>
<gene>
    <name evidence="16" type="ORF">ACFQO1_06800</name>
</gene>
<dbReference type="Pfam" id="PF07715">
    <property type="entry name" value="Plug"/>
    <property type="match status" value="1"/>
</dbReference>
<proteinExistence type="inferred from homology"/>
<dbReference type="SUPFAM" id="SSF56935">
    <property type="entry name" value="Porins"/>
    <property type="match status" value="1"/>
</dbReference>
<dbReference type="Gene3D" id="2.40.170.20">
    <property type="entry name" value="TonB-dependent receptor, beta-barrel domain"/>
    <property type="match status" value="1"/>
</dbReference>
<comment type="caution">
    <text evidence="16">The sequence shown here is derived from an EMBL/GenBank/DDBJ whole genome shotgun (WGS) entry which is preliminary data.</text>
</comment>
<name>A0ABW2MUP2_9FLAO</name>
<dbReference type="RefSeq" id="WP_380217236.1">
    <property type="nucleotide sequence ID" value="NZ_JBHTBN010000003.1"/>
</dbReference>
<comment type="similarity">
    <text evidence="11 12">Belongs to the TonB-dependent receptor family.</text>
</comment>
<evidence type="ECO:0000256" key="4">
    <source>
        <dbReference type="ARBA" id="ARBA00022496"/>
    </source>
</evidence>
<reference evidence="17" key="1">
    <citation type="journal article" date="2019" name="Int. J. Syst. Evol. Microbiol.">
        <title>The Global Catalogue of Microorganisms (GCM) 10K type strain sequencing project: providing services to taxonomists for standard genome sequencing and annotation.</title>
        <authorList>
            <consortium name="The Broad Institute Genomics Platform"/>
            <consortium name="The Broad Institute Genome Sequencing Center for Infectious Disease"/>
            <person name="Wu L."/>
            <person name="Ma J."/>
        </authorList>
    </citation>
    <scope>NUCLEOTIDE SEQUENCE [LARGE SCALE GENOMIC DNA]</scope>
    <source>
        <strain evidence="17">CGMCC 1.16306</strain>
    </source>
</reference>
<evidence type="ECO:0000256" key="3">
    <source>
        <dbReference type="ARBA" id="ARBA00022452"/>
    </source>
</evidence>
<keyword evidence="9 11" id="KW-0472">Membrane</keyword>
<evidence type="ECO:0000256" key="11">
    <source>
        <dbReference type="PROSITE-ProRule" id="PRU01360"/>
    </source>
</evidence>
<sequence>MKLRLKLTVFLLVFSSIGFSQNISGTIYSEINIPIVNAELFYAEKLVSTTNSDGFFSFHLNSKLPITVLLKHPKFSSETFIITKEEDFYILKQSQNLEPLEEVFLTSEKFKQSDVLIPTTEVSEEIIKTYSPVDLVAAVNTTPGVYIQSGAINTNRITIRGVGSRTLFGTNKIRGYFNGIPITNGVGETSIDRYNPEDLESLEIVKGPKATLYGTNLGGTLLLTSKELRNNSAKISNNTTVGSYGLLKNSTRLGFREENLTLHFNYDHLQLDGYRDNNQYNRNTYLFNASYALSEKNKLDILLNHTNNFAQIASSLGETAFNEDPTQAAFTWDQAKGFENNRETLVGLSLTSLLSETFTNKTSVYYTYLDHYEPRPFNILDEITHGYGARTVFSKELLLNERKTSIDVGTEVYQDHYRWQTIDNLYEQNDGEGSLEGELLSNNKEKRSQINVFASLRTSISEKIELQVGVNTNKTQYTYDDHFNKGTADTSAERDFDIIIAPTLNALYQFSENTTIFLNISRGFNYPGLEETLTPEGVINPDIGPETGWNYEVGSSLSLFRNSLRIKAAAYLLSIDDLVVAERIGNDQFIGRNAGKTHHRGLEASLTYDLTFSEKLLLSAFINTEFNFHKFIDFVDEEEDFSGNELPGVPDKKVTTGIRLKHSKGFYILSNFQYIGSQPITDENDLYASSYELLNIKGGYDFEVGNQIKVSFSAGINNVLDKTYASSILINASGFGGNEPRYFYPGLPRNYFASLGIHYSL</sequence>
<evidence type="ECO:0000256" key="10">
    <source>
        <dbReference type="ARBA" id="ARBA00023237"/>
    </source>
</evidence>
<feature type="domain" description="TonB-dependent receptor-like beta-barrel" evidence="14">
    <location>
        <begin position="285"/>
        <end position="719"/>
    </location>
</feature>
<evidence type="ECO:0000256" key="6">
    <source>
        <dbReference type="ARBA" id="ARBA00023004"/>
    </source>
</evidence>
<evidence type="ECO:0000313" key="17">
    <source>
        <dbReference type="Proteomes" id="UP001596415"/>
    </source>
</evidence>
<evidence type="ECO:0000256" key="2">
    <source>
        <dbReference type="ARBA" id="ARBA00022448"/>
    </source>
</evidence>
<evidence type="ECO:0000256" key="12">
    <source>
        <dbReference type="RuleBase" id="RU003357"/>
    </source>
</evidence>
<keyword evidence="2 11" id="KW-0813">Transport</keyword>
<keyword evidence="5 11" id="KW-0812">Transmembrane</keyword>
<dbReference type="PANTHER" id="PTHR32552">
    <property type="entry name" value="FERRICHROME IRON RECEPTOR-RELATED"/>
    <property type="match status" value="1"/>
</dbReference>
<evidence type="ECO:0000256" key="7">
    <source>
        <dbReference type="ARBA" id="ARBA00023065"/>
    </source>
</evidence>
<dbReference type="Proteomes" id="UP001596415">
    <property type="component" value="Unassembled WGS sequence"/>
</dbReference>
<evidence type="ECO:0000259" key="14">
    <source>
        <dbReference type="Pfam" id="PF00593"/>
    </source>
</evidence>
<evidence type="ECO:0000256" key="8">
    <source>
        <dbReference type="ARBA" id="ARBA00023077"/>
    </source>
</evidence>
<dbReference type="PANTHER" id="PTHR32552:SF81">
    <property type="entry name" value="TONB-DEPENDENT OUTER MEMBRANE RECEPTOR"/>
    <property type="match status" value="1"/>
</dbReference>
<protein>
    <submittedName>
        <fullName evidence="16">TonB-dependent receptor family protein</fullName>
    </submittedName>
</protein>
<feature type="signal peptide" evidence="13">
    <location>
        <begin position="1"/>
        <end position="20"/>
    </location>
</feature>
<keyword evidence="7" id="KW-0406">Ion transport</keyword>
<keyword evidence="3 11" id="KW-1134">Transmembrane beta strand</keyword>
<dbReference type="InterPro" id="IPR036942">
    <property type="entry name" value="Beta-barrel_TonB_sf"/>
</dbReference>
<dbReference type="InterPro" id="IPR000531">
    <property type="entry name" value="Beta-barrel_TonB"/>
</dbReference>
<dbReference type="EMBL" id="JBHTBN010000003">
    <property type="protein sequence ID" value="MFC7357388.1"/>
    <property type="molecule type" value="Genomic_DNA"/>
</dbReference>